<dbReference type="Proteomes" id="UP000321570">
    <property type="component" value="Unassembled WGS sequence"/>
</dbReference>
<dbReference type="AlphaFoldDB" id="A0A564Z6C7"/>
<sequence length="101" mass="11981">MKRPAPSYFKKDDFSLKDEPRPGCSKKLKSERLQVDIHENPTCNTRELRKTFNVSRHMTIYREMKRLGWESLKGWEMVSPSPHDLSEINKQQRVTCCLSLR</sequence>
<feature type="compositionally biased region" description="Basic and acidic residues" evidence="1">
    <location>
        <begin position="9"/>
        <end position="21"/>
    </location>
</feature>
<organism evidence="2 3">
    <name type="scientific">Hymenolepis diminuta</name>
    <name type="common">Rat tapeworm</name>
    <dbReference type="NCBI Taxonomy" id="6216"/>
    <lineage>
        <taxon>Eukaryota</taxon>
        <taxon>Metazoa</taxon>
        <taxon>Spiralia</taxon>
        <taxon>Lophotrochozoa</taxon>
        <taxon>Platyhelminthes</taxon>
        <taxon>Cestoda</taxon>
        <taxon>Eucestoda</taxon>
        <taxon>Cyclophyllidea</taxon>
        <taxon>Hymenolepididae</taxon>
        <taxon>Hymenolepis</taxon>
    </lineage>
</organism>
<evidence type="ECO:0000313" key="3">
    <source>
        <dbReference type="Proteomes" id="UP000321570"/>
    </source>
</evidence>
<feature type="region of interest" description="Disordered" evidence="1">
    <location>
        <begin position="1"/>
        <end position="25"/>
    </location>
</feature>
<evidence type="ECO:0000313" key="2">
    <source>
        <dbReference type="EMBL" id="VUZ55061.1"/>
    </source>
</evidence>
<protein>
    <submittedName>
        <fullName evidence="2">Uncharacterized protein</fullName>
    </submittedName>
</protein>
<evidence type="ECO:0000256" key="1">
    <source>
        <dbReference type="SAM" id="MobiDB-lite"/>
    </source>
</evidence>
<dbReference type="EMBL" id="CABIJS010000677">
    <property type="protein sequence ID" value="VUZ55061.1"/>
    <property type="molecule type" value="Genomic_DNA"/>
</dbReference>
<feature type="non-terminal residue" evidence="2">
    <location>
        <position position="101"/>
    </location>
</feature>
<keyword evidence="3" id="KW-1185">Reference proteome</keyword>
<gene>
    <name evidence="2" type="ORF">WMSIL1_LOCUS12994</name>
</gene>
<name>A0A564Z6C7_HYMDI</name>
<accession>A0A564Z6C7</accession>
<proteinExistence type="predicted"/>
<reference evidence="2 3" key="1">
    <citation type="submission" date="2019-07" db="EMBL/GenBank/DDBJ databases">
        <authorList>
            <person name="Jastrzebski P J."/>
            <person name="Paukszto L."/>
            <person name="Jastrzebski P J."/>
        </authorList>
    </citation>
    <scope>NUCLEOTIDE SEQUENCE [LARGE SCALE GENOMIC DNA]</scope>
    <source>
        <strain evidence="2 3">WMS-il1</strain>
    </source>
</reference>